<dbReference type="GO" id="GO:0008307">
    <property type="term" value="F:structural constituent of muscle"/>
    <property type="evidence" value="ECO:0007669"/>
    <property type="project" value="InterPro"/>
</dbReference>
<dbReference type="PANTHER" id="PTHR47136:SF1">
    <property type="entry name" value="SYNEMIN"/>
    <property type="match status" value="1"/>
</dbReference>
<feature type="compositionally biased region" description="Low complexity" evidence="1">
    <location>
        <begin position="147"/>
        <end position="157"/>
    </location>
</feature>
<evidence type="ECO:0000313" key="2">
    <source>
        <dbReference type="EMBL" id="NXP29051.1"/>
    </source>
</evidence>
<dbReference type="InterPro" id="IPR030634">
    <property type="entry name" value="SYNM"/>
</dbReference>
<dbReference type="GO" id="GO:0019215">
    <property type="term" value="F:intermediate filament binding"/>
    <property type="evidence" value="ECO:0007669"/>
    <property type="project" value="TreeGrafter"/>
</dbReference>
<dbReference type="GO" id="GO:0017166">
    <property type="term" value="F:vinculin binding"/>
    <property type="evidence" value="ECO:0007669"/>
    <property type="project" value="TreeGrafter"/>
</dbReference>
<feature type="region of interest" description="Disordered" evidence="1">
    <location>
        <begin position="394"/>
        <end position="423"/>
    </location>
</feature>
<dbReference type="PANTHER" id="PTHR47136">
    <property type="entry name" value="SYNEMIN"/>
    <property type="match status" value="1"/>
</dbReference>
<feature type="compositionally biased region" description="Basic and acidic residues" evidence="1">
    <location>
        <begin position="284"/>
        <end position="293"/>
    </location>
</feature>
<feature type="compositionally biased region" description="Low complexity" evidence="1">
    <location>
        <begin position="77"/>
        <end position="90"/>
    </location>
</feature>
<protein>
    <submittedName>
        <fullName evidence="2">SYNEM protein</fullName>
    </submittedName>
</protein>
<feature type="region of interest" description="Disordered" evidence="1">
    <location>
        <begin position="199"/>
        <end position="378"/>
    </location>
</feature>
<feature type="region of interest" description="Disordered" evidence="1">
    <location>
        <begin position="70"/>
        <end position="98"/>
    </location>
</feature>
<feature type="non-terminal residue" evidence="2">
    <location>
        <position position="1"/>
    </location>
</feature>
<dbReference type="GO" id="GO:0045104">
    <property type="term" value="P:intermediate filament cytoskeleton organization"/>
    <property type="evidence" value="ECO:0007669"/>
    <property type="project" value="InterPro"/>
</dbReference>
<dbReference type="Proteomes" id="UP000580825">
    <property type="component" value="Unassembled WGS sequence"/>
</dbReference>
<feature type="compositionally biased region" description="Basic and acidic residues" evidence="1">
    <location>
        <begin position="130"/>
        <end position="146"/>
    </location>
</feature>
<gene>
    <name evidence="2" type="primary">Synm</name>
    <name evidence="2" type="ORF">SCYSUP_R03150</name>
</gene>
<feature type="compositionally biased region" description="Basic and acidic residues" evidence="1">
    <location>
        <begin position="314"/>
        <end position="356"/>
    </location>
</feature>
<feature type="compositionally biased region" description="Low complexity" evidence="1">
    <location>
        <begin position="394"/>
        <end position="406"/>
    </location>
</feature>
<feature type="compositionally biased region" description="Basic and acidic residues" evidence="1">
    <location>
        <begin position="208"/>
        <end position="250"/>
    </location>
</feature>
<dbReference type="GO" id="GO:0060053">
    <property type="term" value="C:neurofilament cytoskeleton"/>
    <property type="evidence" value="ECO:0007669"/>
    <property type="project" value="TreeGrafter"/>
</dbReference>
<dbReference type="EMBL" id="VXBX01009318">
    <property type="protein sequence ID" value="NXP29051.1"/>
    <property type="molecule type" value="Genomic_DNA"/>
</dbReference>
<feature type="compositionally biased region" description="Basic and acidic residues" evidence="1">
    <location>
        <begin position="412"/>
        <end position="422"/>
    </location>
</feature>
<feature type="compositionally biased region" description="Basic and acidic residues" evidence="1">
    <location>
        <begin position="158"/>
        <end position="173"/>
    </location>
</feature>
<sequence length="443" mass="50076">RALLEGESNQWIITWREQLEGRLPQDIINTSYNYTDIYSTYEERNRNKALPAPRVTDTRHRMPVTNMSSSAHYSAHSTQAGSQTTTTGRTFGRDVLGSTYHPSTTVTKDERIITDHKELRTFTPAYSGWKKTETQQKTIPDGRKTEVTTSSSVSFSKDSTHAERSDKDHKTDAENTTTKPGFTRFPAYELITNAKPSKYEETITETRTTFKEKRGGSKPAEEKTSLLKEKDKLEKQTKDEKKKTDERSFTEESVGFGRRTEQKYIHEEVNQKVTGSDISNARSLRSESTRKDTSVSSESRSNDVIEIPITLERPAPDKAPQRNKEIRVHGVETSTGRETDDYASKSSEIHQVRISEAESSLEGEERISDGSHKMGTLPTENIAENIVSDILKSFTQSSSSQTSTDTKVTYFNKEEQPDEGKLKTKITVQSQVQEDIDISEEGD</sequence>
<feature type="region of interest" description="Disordered" evidence="1">
    <location>
        <begin position="127"/>
        <end position="186"/>
    </location>
</feature>
<reference evidence="2 3" key="1">
    <citation type="submission" date="2019-09" db="EMBL/GenBank/DDBJ databases">
        <title>Bird 10,000 Genomes (B10K) Project - Family phase.</title>
        <authorList>
            <person name="Zhang G."/>
        </authorList>
    </citation>
    <scope>NUCLEOTIDE SEQUENCE [LARGE SCALE GENOMIC DNA]</scope>
    <source>
        <strain evidence="2">B10K-DU-002-46</strain>
        <tissue evidence="2">Muscle</tissue>
    </source>
</reference>
<dbReference type="GO" id="GO:0005882">
    <property type="term" value="C:intermediate filament"/>
    <property type="evidence" value="ECO:0007669"/>
    <property type="project" value="InterPro"/>
</dbReference>
<dbReference type="GO" id="GO:0031443">
    <property type="term" value="P:fast-twitch skeletal muscle fiber contraction"/>
    <property type="evidence" value="ECO:0007669"/>
    <property type="project" value="TreeGrafter"/>
</dbReference>
<name>A0A7L1Z2T6_9PASS</name>
<keyword evidence="3" id="KW-1185">Reference proteome</keyword>
<accession>A0A7L1Z2T6</accession>
<comment type="caution">
    <text evidence="2">The sequence shown here is derived from an EMBL/GenBank/DDBJ whole genome shotgun (WGS) entry which is preliminary data.</text>
</comment>
<proteinExistence type="predicted"/>
<evidence type="ECO:0000256" key="1">
    <source>
        <dbReference type="SAM" id="MobiDB-lite"/>
    </source>
</evidence>
<dbReference type="GO" id="GO:0043034">
    <property type="term" value="C:costamere"/>
    <property type="evidence" value="ECO:0007669"/>
    <property type="project" value="TreeGrafter"/>
</dbReference>
<feature type="compositionally biased region" description="Basic and acidic residues" evidence="1">
    <location>
        <begin position="363"/>
        <end position="372"/>
    </location>
</feature>
<dbReference type="GO" id="GO:0042383">
    <property type="term" value="C:sarcolemma"/>
    <property type="evidence" value="ECO:0007669"/>
    <property type="project" value="TreeGrafter"/>
</dbReference>
<feature type="compositionally biased region" description="Basic and acidic residues" evidence="1">
    <location>
        <begin position="258"/>
        <end position="270"/>
    </location>
</feature>
<organism evidence="2 3">
    <name type="scientific">Scytalopus superciliaris</name>
    <dbReference type="NCBI Taxonomy" id="312124"/>
    <lineage>
        <taxon>Eukaryota</taxon>
        <taxon>Metazoa</taxon>
        <taxon>Chordata</taxon>
        <taxon>Craniata</taxon>
        <taxon>Vertebrata</taxon>
        <taxon>Euteleostomi</taxon>
        <taxon>Archelosauria</taxon>
        <taxon>Archosauria</taxon>
        <taxon>Dinosauria</taxon>
        <taxon>Saurischia</taxon>
        <taxon>Theropoda</taxon>
        <taxon>Coelurosauria</taxon>
        <taxon>Aves</taxon>
        <taxon>Neognathae</taxon>
        <taxon>Neoaves</taxon>
        <taxon>Telluraves</taxon>
        <taxon>Australaves</taxon>
        <taxon>Passeriformes</taxon>
        <taxon>Rhinocryptidae</taxon>
        <taxon>Scytalopus</taxon>
    </lineage>
</organism>
<dbReference type="GO" id="GO:0005200">
    <property type="term" value="F:structural constituent of cytoskeleton"/>
    <property type="evidence" value="ECO:0007669"/>
    <property type="project" value="InterPro"/>
</dbReference>
<feature type="non-terminal residue" evidence="2">
    <location>
        <position position="443"/>
    </location>
</feature>
<evidence type="ECO:0000313" key="3">
    <source>
        <dbReference type="Proteomes" id="UP000580825"/>
    </source>
</evidence>
<dbReference type="AlphaFoldDB" id="A0A7L1Z2T6"/>
<feature type="compositionally biased region" description="Polar residues" evidence="1">
    <location>
        <begin position="271"/>
        <end position="283"/>
    </location>
</feature>